<accession>A0ABR9JQI4</accession>
<gene>
    <name evidence="9" type="ORF">H4W34_002660</name>
</gene>
<evidence type="ECO:0000256" key="1">
    <source>
        <dbReference type="ARBA" id="ARBA00004141"/>
    </source>
</evidence>
<feature type="transmembrane region" description="Helical" evidence="8">
    <location>
        <begin position="297"/>
        <end position="320"/>
    </location>
</feature>
<feature type="transmembrane region" description="Helical" evidence="8">
    <location>
        <begin position="118"/>
        <end position="136"/>
    </location>
</feature>
<keyword evidence="4 9" id="KW-0808">Transferase</keyword>
<dbReference type="Proteomes" id="UP000627838">
    <property type="component" value="Unassembled WGS sequence"/>
</dbReference>
<feature type="transmembrane region" description="Helical" evidence="8">
    <location>
        <begin position="172"/>
        <end position="189"/>
    </location>
</feature>
<feature type="transmembrane region" description="Helical" evidence="8">
    <location>
        <begin position="266"/>
        <end position="285"/>
    </location>
</feature>
<comment type="caution">
    <text evidence="9">The sequence shown here is derived from an EMBL/GenBank/DDBJ whole genome shotgun (WGS) entry which is preliminary data.</text>
</comment>
<feature type="transmembrane region" description="Helical" evidence="8">
    <location>
        <begin position="243"/>
        <end position="260"/>
    </location>
</feature>
<protein>
    <submittedName>
        <fullName evidence="9">1,4-dihydroxy-2-naphthoate octaprenyltransferase</fullName>
        <ecNumber evidence="9">2.5.1.-</ecNumber>
        <ecNumber evidence="9">2.5.1.74</ecNumber>
    </submittedName>
</protein>
<feature type="transmembrane region" description="Helical" evidence="8">
    <location>
        <begin position="195"/>
        <end position="214"/>
    </location>
</feature>
<evidence type="ECO:0000313" key="9">
    <source>
        <dbReference type="EMBL" id="MBE1532827.1"/>
    </source>
</evidence>
<evidence type="ECO:0000256" key="7">
    <source>
        <dbReference type="ARBA" id="ARBA00023136"/>
    </source>
</evidence>
<reference evidence="9 10" key="1">
    <citation type="submission" date="2020-10" db="EMBL/GenBank/DDBJ databases">
        <title>Sequencing the genomes of 1000 actinobacteria strains.</title>
        <authorList>
            <person name="Klenk H.-P."/>
        </authorList>
    </citation>
    <scope>NUCLEOTIDE SEQUENCE [LARGE SCALE GENOMIC DNA]</scope>
    <source>
        <strain evidence="9 10">DSM 46744</strain>
    </source>
</reference>
<sequence>MTYRPTTIAAPSAPVRGGGLAAYARLAKLDIYDYYLGLPLVWALLAPAVRWDAGTFGLLGLVLLAEVVVVAAMVGFDDVTGFRDGSDAANYGSDAARRRLHRKPLVAGTLTEPQALRFAWAATAIGTALWAAAVAAAPHRPVWAAVLAAVCVAASVQYSWGLKISYRGFQEVFLIGLGIGWTLVPYALLTGAAPAFVIVQAVAFGAGPMLFGLYSNTGDADGDRAAGRITVATLVSARTHRTFVAAATGALVLLIAGSAAAGIAPWWFPAVLLPVVAMRLAHLVIGFRGEILRARRIAIHAHRVTVALLVAANLVASGIAS</sequence>
<dbReference type="Gene3D" id="1.10.357.140">
    <property type="entry name" value="UbiA prenyltransferase"/>
    <property type="match status" value="1"/>
</dbReference>
<dbReference type="RefSeq" id="WP_192759466.1">
    <property type="nucleotide sequence ID" value="NZ_JADBDZ010000001.1"/>
</dbReference>
<dbReference type="EMBL" id="JADBDZ010000001">
    <property type="protein sequence ID" value="MBE1532827.1"/>
    <property type="molecule type" value="Genomic_DNA"/>
</dbReference>
<keyword evidence="5 8" id="KW-0812">Transmembrane</keyword>
<keyword evidence="3" id="KW-0474">Menaquinone biosynthesis</keyword>
<dbReference type="PANTHER" id="PTHR13929">
    <property type="entry name" value="1,4-DIHYDROXY-2-NAPHTHOATE OCTAPRENYLTRANSFERASE"/>
    <property type="match status" value="1"/>
</dbReference>
<feature type="transmembrane region" description="Helical" evidence="8">
    <location>
        <begin position="55"/>
        <end position="76"/>
    </location>
</feature>
<organism evidence="9 10">
    <name type="scientific">Actinomadura algeriensis</name>
    <dbReference type="NCBI Taxonomy" id="1679523"/>
    <lineage>
        <taxon>Bacteria</taxon>
        <taxon>Bacillati</taxon>
        <taxon>Actinomycetota</taxon>
        <taxon>Actinomycetes</taxon>
        <taxon>Streptosporangiales</taxon>
        <taxon>Thermomonosporaceae</taxon>
        <taxon>Actinomadura</taxon>
    </lineage>
</organism>
<dbReference type="InterPro" id="IPR026046">
    <property type="entry name" value="UBIAD1"/>
</dbReference>
<keyword evidence="6 8" id="KW-1133">Transmembrane helix</keyword>
<comment type="subcellular location">
    <subcellularLocation>
        <location evidence="1">Membrane</location>
        <topology evidence="1">Multi-pass membrane protein</topology>
    </subcellularLocation>
</comment>
<keyword evidence="7 8" id="KW-0472">Membrane</keyword>
<evidence type="ECO:0000256" key="4">
    <source>
        <dbReference type="ARBA" id="ARBA00022679"/>
    </source>
</evidence>
<evidence type="ECO:0000256" key="3">
    <source>
        <dbReference type="ARBA" id="ARBA00022428"/>
    </source>
</evidence>
<feature type="transmembrane region" description="Helical" evidence="8">
    <location>
        <begin position="142"/>
        <end position="160"/>
    </location>
</feature>
<dbReference type="PANTHER" id="PTHR13929:SF0">
    <property type="entry name" value="UBIA PRENYLTRANSFERASE DOMAIN-CONTAINING PROTEIN 1"/>
    <property type="match status" value="1"/>
</dbReference>
<keyword evidence="10" id="KW-1185">Reference proteome</keyword>
<evidence type="ECO:0000256" key="6">
    <source>
        <dbReference type="ARBA" id="ARBA00022989"/>
    </source>
</evidence>
<dbReference type="Pfam" id="PF01040">
    <property type="entry name" value="UbiA"/>
    <property type="match status" value="1"/>
</dbReference>
<name>A0ABR9JQI4_9ACTN</name>
<dbReference type="InterPro" id="IPR044878">
    <property type="entry name" value="UbiA_sf"/>
</dbReference>
<evidence type="ECO:0000256" key="5">
    <source>
        <dbReference type="ARBA" id="ARBA00022692"/>
    </source>
</evidence>
<dbReference type="EC" id="2.5.1.-" evidence="9"/>
<feature type="transmembrane region" description="Helical" evidence="8">
    <location>
        <begin position="31"/>
        <end position="49"/>
    </location>
</feature>
<evidence type="ECO:0000256" key="8">
    <source>
        <dbReference type="SAM" id="Phobius"/>
    </source>
</evidence>
<dbReference type="EC" id="2.5.1.74" evidence="9"/>
<evidence type="ECO:0000313" key="10">
    <source>
        <dbReference type="Proteomes" id="UP000627838"/>
    </source>
</evidence>
<comment type="pathway">
    <text evidence="2">Quinol/quinone metabolism; menaquinone biosynthesis.</text>
</comment>
<evidence type="ECO:0000256" key="2">
    <source>
        <dbReference type="ARBA" id="ARBA00004863"/>
    </source>
</evidence>
<dbReference type="GO" id="GO:0046428">
    <property type="term" value="F:1,4-dihydroxy-2-naphthoate polyprenyltransferase activity"/>
    <property type="evidence" value="ECO:0007669"/>
    <property type="project" value="UniProtKB-EC"/>
</dbReference>
<proteinExistence type="predicted"/>
<dbReference type="InterPro" id="IPR000537">
    <property type="entry name" value="UbiA_prenyltransferase"/>
</dbReference>